<evidence type="ECO:0000313" key="3">
    <source>
        <dbReference type="Proteomes" id="UP000321389"/>
    </source>
</evidence>
<dbReference type="AlphaFoldDB" id="A0A5B8L1Z1"/>
<evidence type="ECO:0000256" key="1">
    <source>
        <dbReference type="SAM" id="SignalP"/>
    </source>
</evidence>
<protein>
    <recommendedName>
        <fullName evidence="4">Secreted protein</fullName>
    </recommendedName>
</protein>
<dbReference type="Proteomes" id="UP000321389">
    <property type="component" value="Chromosome"/>
</dbReference>
<dbReference type="EMBL" id="CP042301">
    <property type="protein sequence ID" value="QDZ02027.1"/>
    <property type="molecule type" value="Genomic_DNA"/>
</dbReference>
<proteinExistence type="predicted"/>
<gene>
    <name evidence="2" type="ORF">FQ775_17485</name>
</gene>
<evidence type="ECO:0008006" key="4">
    <source>
        <dbReference type="Google" id="ProtNLM"/>
    </source>
</evidence>
<organism evidence="2 3">
    <name type="scientific">Nitratireductor mangrovi</name>
    <dbReference type="NCBI Taxonomy" id="2599600"/>
    <lineage>
        <taxon>Bacteria</taxon>
        <taxon>Pseudomonadati</taxon>
        <taxon>Pseudomonadota</taxon>
        <taxon>Alphaproteobacteria</taxon>
        <taxon>Hyphomicrobiales</taxon>
        <taxon>Phyllobacteriaceae</taxon>
        <taxon>Nitratireductor</taxon>
    </lineage>
</organism>
<feature type="signal peptide" evidence="1">
    <location>
        <begin position="1"/>
        <end position="21"/>
    </location>
</feature>
<accession>A0A5B8L1Z1</accession>
<reference evidence="2" key="1">
    <citation type="submission" date="2020-04" db="EMBL/GenBank/DDBJ databases">
        <title>Nitratireductor sp. nov. isolated from mangrove soil.</title>
        <authorList>
            <person name="Ye Y."/>
        </authorList>
    </citation>
    <scope>NUCLEOTIDE SEQUENCE</scope>
    <source>
        <strain evidence="2">SY7</strain>
    </source>
</reference>
<keyword evidence="1" id="KW-0732">Signal</keyword>
<name>A0A5B8L1Z1_9HYPH</name>
<keyword evidence="3" id="KW-1185">Reference proteome</keyword>
<dbReference type="KEGG" id="niy:FQ775_17485"/>
<sequence>MPAGPSTTAFLAFMLAGGAVAMPPPVDITPAPRGQLLLAGGCHDSVRRHYVQEFRQTVPHRHRQRDCAPVATGAPETAKPLDCHRDARRHYVPGAGMLYHRHVGGNCRIREIRRSGEPLPND</sequence>
<feature type="chain" id="PRO_5022872474" description="Secreted protein" evidence="1">
    <location>
        <begin position="22"/>
        <end position="122"/>
    </location>
</feature>
<dbReference type="RefSeq" id="WP_146300668.1">
    <property type="nucleotide sequence ID" value="NZ_CP042301.2"/>
</dbReference>
<evidence type="ECO:0000313" key="2">
    <source>
        <dbReference type="EMBL" id="QDZ02027.1"/>
    </source>
</evidence>
<dbReference type="OrthoDB" id="8094980at2"/>